<gene>
    <name evidence="1" type="ORF">Ddye_025462</name>
</gene>
<accession>A0AAD9WPF7</accession>
<keyword evidence="2" id="KW-1185">Reference proteome</keyword>
<proteinExistence type="predicted"/>
<evidence type="ECO:0000313" key="2">
    <source>
        <dbReference type="Proteomes" id="UP001280121"/>
    </source>
</evidence>
<reference evidence="1" key="1">
    <citation type="journal article" date="2023" name="Plant J.">
        <title>Genome sequences and population genomics provide insights into the demographic history, inbreeding, and mutation load of two 'living fossil' tree species of Dipteronia.</title>
        <authorList>
            <person name="Feng Y."/>
            <person name="Comes H.P."/>
            <person name="Chen J."/>
            <person name="Zhu S."/>
            <person name="Lu R."/>
            <person name="Zhang X."/>
            <person name="Li P."/>
            <person name="Qiu J."/>
            <person name="Olsen K.M."/>
            <person name="Qiu Y."/>
        </authorList>
    </citation>
    <scope>NUCLEOTIDE SEQUENCE</scope>
    <source>
        <strain evidence="1">KIB01</strain>
    </source>
</reference>
<organism evidence="1 2">
    <name type="scientific">Dipteronia dyeriana</name>
    <dbReference type="NCBI Taxonomy" id="168575"/>
    <lineage>
        <taxon>Eukaryota</taxon>
        <taxon>Viridiplantae</taxon>
        <taxon>Streptophyta</taxon>
        <taxon>Embryophyta</taxon>
        <taxon>Tracheophyta</taxon>
        <taxon>Spermatophyta</taxon>
        <taxon>Magnoliopsida</taxon>
        <taxon>eudicotyledons</taxon>
        <taxon>Gunneridae</taxon>
        <taxon>Pentapetalae</taxon>
        <taxon>rosids</taxon>
        <taxon>malvids</taxon>
        <taxon>Sapindales</taxon>
        <taxon>Sapindaceae</taxon>
        <taxon>Hippocastanoideae</taxon>
        <taxon>Acereae</taxon>
        <taxon>Dipteronia</taxon>
    </lineage>
</organism>
<dbReference type="AlphaFoldDB" id="A0AAD9WPF7"/>
<comment type="caution">
    <text evidence="1">The sequence shown here is derived from an EMBL/GenBank/DDBJ whole genome shotgun (WGS) entry which is preliminary data.</text>
</comment>
<evidence type="ECO:0000313" key="1">
    <source>
        <dbReference type="EMBL" id="KAK2637667.1"/>
    </source>
</evidence>
<protein>
    <submittedName>
        <fullName evidence="1">Uncharacterized protein</fullName>
    </submittedName>
</protein>
<dbReference type="EMBL" id="JANJYI010000008">
    <property type="protein sequence ID" value="KAK2637667.1"/>
    <property type="molecule type" value="Genomic_DNA"/>
</dbReference>
<name>A0AAD9WPF7_9ROSI</name>
<sequence>MKRYLKIKENAKETMERSFDKRVYTGSYYRTYAIGDEIQEMGGNGGGLSSRGVRGPLDRFFPNKDNEHGKRHLPLKDAKEASKLVTLDVERFFFRMEFLSM</sequence>
<dbReference type="Proteomes" id="UP001280121">
    <property type="component" value="Unassembled WGS sequence"/>
</dbReference>